<evidence type="ECO:0000313" key="4">
    <source>
        <dbReference type="Proteomes" id="UP000789572"/>
    </source>
</evidence>
<feature type="region of interest" description="Disordered" evidence="1">
    <location>
        <begin position="11"/>
        <end position="48"/>
    </location>
</feature>
<dbReference type="EMBL" id="CAJVPJ010000171">
    <property type="protein sequence ID" value="CAG8490231.1"/>
    <property type="molecule type" value="Genomic_DNA"/>
</dbReference>
<feature type="transmembrane region" description="Helical" evidence="2">
    <location>
        <begin position="63"/>
        <end position="81"/>
    </location>
</feature>
<evidence type="ECO:0000256" key="1">
    <source>
        <dbReference type="SAM" id="MobiDB-lite"/>
    </source>
</evidence>
<dbReference type="Proteomes" id="UP000789572">
    <property type="component" value="Unassembled WGS sequence"/>
</dbReference>
<comment type="caution">
    <text evidence="3">The sequence shown here is derived from an EMBL/GenBank/DDBJ whole genome shotgun (WGS) entry which is preliminary data.</text>
</comment>
<keyword evidence="4" id="KW-1185">Reference proteome</keyword>
<feature type="transmembrane region" description="Helical" evidence="2">
    <location>
        <begin position="144"/>
        <end position="165"/>
    </location>
</feature>
<organism evidence="3 4">
    <name type="scientific">Paraglomus occultum</name>
    <dbReference type="NCBI Taxonomy" id="144539"/>
    <lineage>
        <taxon>Eukaryota</taxon>
        <taxon>Fungi</taxon>
        <taxon>Fungi incertae sedis</taxon>
        <taxon>Mucoromycota</taxon>
        <taxon>Glomeromycotina</taxon>
        <taxon>Glomeromycetes</taxon>
        <taxon>Paraglomerales</taxon>
        <taxon>Paraglomeraceae</taxon>
        <taxon>Paraglomus</taxon>
    </lineage>
</organism>
<protein>
    <submittedName>
        <fullName evidence="3">3747_t:CDS:1</fullName>
    </submittedName>
</protein>
<feature type="transmembrane region" description="Helical" evidence="2">
    <location>
        <begin position="185"/>
        <end position="208"/>
    </location>
</feature>
<keyword evidence="2" id="KW-1133">Transmembrane helix</keyword>
<sequence length="209" mass="23873">MDEALYNAHFGRGDNNDGDGISMTPTGSSRGVANEDQENDNTKQPYVRKPPSRTVMITQTTVHFLYTVFNIYVFIILWYLLAYSYRERKITGLGEFDSHSRMVDCVPGLRDYVQNITSFCGADYFYQLLMADISKIVSPYYRFLFLYHVLYLIYTLIAGIAIWFGDSDAARGAKDAAAQNIYLSGIVIWGFMAFKPFVVITFAVFTWIL</sequence>
<keyword evidence="2" id="KW-0812">Transmembrane</keyword>
<evidence type="ECO:0000313" key="3">
    <source>
        <dbReference type="EMBL" id="CAG8490231.1"/>
    </source>
</evidence>
<dbReference type="AlphaFoldDB" id="A0A9N8WMP7"/>
<proteinExistence type="predicted"/>
<keyword evidence="2" id="KW-0472">Membrane</keyword>
<evidence type="ECO:0000256" key="2">
    <source>
        <dbReference type="SAM" id="Phobius"/>
    </source>
</evidence>
<reference evidence="3" key="1">
    <citation type="submission" date="2021-06" db="EMBL/GenBank/DDBJ databases">
        <authorList>
            <person name="Kallberg Y."/>
            <person name="Tangrot J."/>
            <person name="Rosling A."/>
        </authorList>
    </citation>
    <scope>NUCLEOTIDE SEQUENCE</scope>
    <source>
        <strain evidence="3">IA702</strain>
    </source>
</reference>
<gene>
    <name evidence="3" type="ORF">POCULU_LOCUS2028</name>
</gene>
<name>A0A9N8WMP7_9GLOM</name>
<accession>A0A9N8WMP7</accession>